<dbReference type="InterPro" id="IPR002346">
    <property type="entry name" value="Mopterin_DH_FAD-bd"/>
</dbReference>
<feature type="domain" description="FAD-binding PCMH-type" evidence="1">
    <location>
        <begin position="1"/>
        <end position="174"/>
    </location>
</feature>
<dbReference type="AlphaFoldDB" id="A0A951UFG1"/>
<evidence type="ECO:0000313" key="3">
    <source>
        <dbReference type="Proteomes" id="UP000715781"/>
    </source>
</evidence>
<evidence type="ECO:0000259" key="1">
    <source>
        <dbReference type="PROSITE" id="PS51387"/>
    </source>
</evidence>
<reference evidence="2" key="2">
    <citation type="journal article" date="2022" name="Microbiol. Resour. Announc.">
        <title>Metagenome Sequencing to Explore Phylogenomics of Terrestrial Cyanobacteria.</title>
        <authorList>
            <person name="Ward R.D."/>
            <person name="Stajich J.E."/>
            <person name="Johansen J.R."/>
            <person name="Huntemann M."/>
            <person name="Clum A."/>
            <person name="Foster B."/>
            <person name="Foster B."/>
            <person name="Roux S."/>
            <person name="Palaniappan K."/>
            <person name="Varghese N."/>
            <person name="Mukherjee S."/>
            <person name="Reddy T.B.K."/>
            <person name="Daum C."/>
            <person name="Copeland A."/>
            <person name="Chen I.A."/>
            <person name="Ivanova N.N."/>
            <person name="Kyrpides N.C."/>
            <person name="Shapiro N."/>
            <person name="Eloe-Fadrosh E.A."/>
            <person name="Pietrasiak N."/>
        </authorList>
    </citation>
    <scope>NUCLEOTIDE SEQUENCE</scope>
    <source>
        <strain evidence="2">JT2-VF2</strain>
    </source>
</reference>
<dbReference type="GO" id="GO:0016491">
    <property type="term" value="F:oxidoreductase activity"/>
    <property type="evidence" value="ECO:0007669"/>
    <property type="project" value="InterPro"/>
</dbReference>
<gene>
    <name evidence="2" type="ORF">KME32_10070</name>
</gene>
<dbReference type="InterPro" id="IPR016169">
    <property type="entry name" value="FAD-bd_PCMH_sub2"/>
</dbReference>
<accession>A0A951UFG1</accession>
<dbReference type="Gene3D" id="3.30.465.10">
    <property type="match status" value="1"/>
</dbReference>
<name>A0A951UFG1_9NOST</name>
<dbReference type="PROSITE" id="PS51387">
    <property type="entry name" value="FAD_PCMH"/>
    <property type="match status" value="1"/>
</dbReference>
<dbReference type="Proteomes" id="UP000715781">
    <property type="component" value="Unassembled WGS sequence"/>
</dbReference>
<dbReference type="Pfam" id="PF00941">
    <property type="entry name" value="FAD_binding_5"/>
    <property type="match status" value="1"/>
</dbReference>
<dbReference type="EMBL" id="JAHHHN010000004">
    <property type="protein sequence ID" value="MBW4561482.1"/>
    <property type="molecule type" value="Genomic_DNA"/>
</dbReference>
<dbReference type="InterPro" id="IPR016166">
    <property type="entry name" value="FAD-bd_PCMH"/>
</dbReference>
<dbReference type="PANTHER" id="PTHR42659">
    <property type="entry name" value="XANTHINE DEHYDROGENASE SUBUNIT C-RELATED"/>
    <property type="match status" value="1"/>
</dbReference>
<sequence>MDLPNVEGYLSPDDVQSITNWGNGWAWLAGGTWLFSEPQPYLKVLVDTQHLGWSEIEIQKNYLIIGATCPLIKLLEYSWSSEWIAVEGLKSAVSALAASLKVINVATVGGNICLALSVGTLAPIMVALDASYEIWNLKGESRQVAAKDFQIGSRQTILHPGEILRRVIIPLSNLTWQINYQRFSIAVTDPALAIVVSARNNQKLRCVIAASVAAPRLLEFDKIELSETQFTALLTNENFIEDARASANYRREIIIVLFRRCLQQLKCQNYNF</sequence>
<dbReference type="PANTHER" id="PTHR42659:SF9">
    <property type="entry name" value="XANTHINE DEHYDROGENASE FAD-BINDING SUBUNIT XDHB-RELATED"/>
    <property type="match status" value="1"/>
</dbReference>
<dbReference type="SUPFAM" id="SSF56176">
    <property type="entry name" value="FAD-binding/transporter-associated domain-like"/>
    <property type="match status" value="1"/>
</dbReference>
<protein>
    <submittedName>
        <fullName evidence="2">FAD binding domain-containing protein</fullName>
    </submittedName>
</protein>
<reference evidence="2" key="1">
    <citation type="submission" date="2021-05" db="EMBL/GenBank/DDBJ databases">
        <authorList>
            <person name="Pietrasiak N."/>
            <person name="Ward R."/>
            <person name="Stajich J.E."/>
            <person name="Kurbessoian T."/>
        </authorList>
    </citation>
    <scope>NUCLEOTIDE SEQUENCE</scope>
    <source>
        <strain evidence="2">JT2-VF2</strain>
    </source>
</reference>
<dbReference type="SUPFAM" id="SSF55447">
    <property type="entry name" value="CO dehydrogenase flavoprotein C-terminal domain-like"/>
    <property type="match status" value="1"/>
</dbReference>
<dbReference type="InterPro" id="IPR051312">
    <property type="entry name" value="Diverse_Substr_Oxidored"/>
</dbReference>
<dbReference type="InterPro" id="IPR036318">
    <property type="entry name" value="FAD-bd_PCMH-like_sf"/>
</dbReference>
<organism evidence="2 3">
    <name type="scientific">Mojavia pulchra JT2-VF2</name>
    <dbReference type="NCBI Taxonomy" id="287848"/>
    <lineage>
        <taxon>Bacteria</taxon>
        <taxon>Bacillati</taxon>
        <taxon>Cyanobacteriota</taxon>
        <taxon>Cyanophyceae</taxon>
        <taxon>Nostocales</taxon>
        <taxon>Nostocaceae</taxon>
    </lineage>
</organism>
<comment type="caution">
    <text evidence="2">The sequence shown here is derived from an EMBL/GenBank/DDBJ whole genome shotgun (WGS) entry which is preliminary data.</text>
</comment>
<dbReference type="GO" id="GO:0071949">
    <property type="term" value="F:FAD binding"/>
    <property type="evidence" value="ECO:0007669"/>
    <property type="project" value="InterPro"/>
</dbReference>
<proteinExistence type="predicted"/>
<evidence type="ECO:0000313" key="2">
    <source>
        <dbReference type="EMBL" id="MBW4561482.1"/>
    </source>
</evidence>
<dbReference type="InterPro" id="IPR036683">
    <property type="entry name" value="CO_DH_flav_C_dom_sf"/>
</dbReference>